<comment type="function">
    <text evidence="14">Required for disulfide bond formation in some periplasmic proteins. Acts by oxidizing the DsbA protein.</text>
</comment>
<keyword evidence="3 14" id="KW-0813">Transport</keyword>
<dbReference type="InterPro" id="IPR050183">
    <property type="entry name" value="DsbB"/>
</dbReference>
<evidence type="ECO:0000256" key="1">
    <source>
        <dbReference type="ARBA" id="ARBA00004429"/>
    </source>
</evidence>
<dbReference type="GO" id="GO:0009055">
    <property type="term" value="F:electron transfer activity"/>
    <property type="evidence" value="ECO:0007669"/>
    <property type="project" value="UniProtKB-UniRule"/>
</dbReference>
<evidence type="ECO:0000256" key="6">
    <source>
        <dbReference type="ARBA" id="ARBA00022692"/>
    </source>
</evidence>
<dbReference type="GO" id="GO:0015035">
    <property type="term" value="F:protein-disulfide reductase activity"/>
    <property type="evidence" value="ECO:0007669"/>
    <property type="project" value="UniProtKB-UniRule"/>
</dbReference>
<keyword evidence="17" id="KW-1185">Reference proteome</keyword>
<sequence length="183" mass="20045">MPLACSRSLFFMAFLAGAMALGASYYLEYAIGLEPCGLCMLQRVCLLLFTLVCMSAALHGPRRLGSVLYWLAGLACAGAGTAIAWRQVLLQSDPVEQLVACSPEALAYSSDTPLLCLLKRMFDGTVDCAHISWSLFDLSIAEWSLMFFVAVLILAAYQTLRLVWYARQRPSSGESSHPSWTTD</sequence>
<dbReference type="SUPFAM" id="SSF158442">
    <property type="entry name" value="DsbB-like"/>
    <property type="match status" value="1"/>
</dbReference>
<evidence type="ECO:0000256" key="13">
    <source>
        <dbReference type="ARBA" id="ARBA00023284"/>
    </source>
</evidence>
<dbReference type="Proteomes" id="UP000526003">
    <property type="component" value="Unassembled WGS sequence"/>
</dbReference>
<dbReference type="PANTHER" id="PTHR36570:SF3">
    <property type="entry name" value="DISULFIDE BOND FORMATION PROTEIN B"/>
    <property type="match status" value="1"/>
</dbReference>
<evidence type="ECO:0000256" key="8">
    <source>
        <dbReference type="ARBA" id="ARBA00022989"/>
    </source>
</evidence>
<feature type="transmembrane region" description="Helical" evidence="15">
    <location>
        <begin position="143"/>
        <end position="164"/>
    </location>
</feature>
<dbReference type="AlphaFoldDB" id="A0A7X1GDU3"/>
<proteinExistence type="inferred from homology"/>
<evidence type="ECO:0000256" key="2">
    <source>
        <dbReference type="ARBA" id="ARBA00008823"/>
    </source>
</evidence>
<evidence type="ECO:0000313" key="16">
    <source>
        <dbReference type="EMBL" id="MBC2690631.1"/>
    </source>
</evidence>
<evidence type="ECO:0000256" key="5">
    <source>
        <dbReference type="ARBA" id="ARBA00022519"/>
    </source>
</evidence>
<feature type="topological domain" description="Cytoplasmic" evidence="14">
    <location>
        <begin position="1"/>
        <end position="9"/>
    </location>
</feature>
<feature type="topological domain" description="Periplasmic" evidence="14">
    <location>
        <begin position="27"/>
        <end position="44"/>
    </location>
</feature>
<feature type="topological domain" description="Cytoplasmic" evidence="14">
    <location>
        <begin position="62"/>
        <end position="67"/>
    </location>
</feature>
<evidence type="ECO:0000256" key="3">
    <source>
        <dbReference type="ARBA" id="ARBA00022448"/>
    </source>
</evidence>
<gene>
    <name evidence="14" type="primary">dsbB</name>
    <name evidence="16" type="ORF">H7995_12570</name>
</gene>
<evidence type="ECO:0000256" key="11">
    <source>
        <dbReference type="ARBA" id="ARBA00023157"/>
    </source>
</evidence>
<evidence type="ECO:0000256" key="14">
    <source>
        <dbReference type="HAMAP-Rule" id="MF_00286"/>
    </source>
</evidence>
<feature type="transmembrane region" description="Helical" evidence="15">
    <location>
        <begin position="9"/>
        <end position="28"/>
    </location>
</feature>
<dbReference type="InterPro" id="IPR023380">
    <property type="entry name" value="DsbB-like_sf"/>
</dbReference>
<feature type="disulfide bond" description="Redox-active" evidence="14">
    <location>
        <begin position="36"/>
        <end position="39"/>
    </location>
</feature>
<keyword evidence="10 14" id="KW-0472">Membrane</keyword>
<evidence type="ECO:0000256" key="9">
    <source>
        <dbReference type="ARBA" id="ARBA00023002"/>
    </source>
</evidence>
<keyword evidence="6 14" id="KW-0812">Transmembrane</keyword>
<keyword evidence="9 14" id="KW-0560">Oxidoreductase</keyword>
<keyword evidence="11 14" id="KW-1015">Disulfide bond</keyword>
<dbReference type="Pfam" id="PF02600">
    <property type="entry name" value="DsbB"/>
    <property type="match status" value="1"/>
</dbReference>
<name>A0A7X1GDU3_9PSED</name>
<keyword evidence="4 14" id="KW-1003">Cell membrane</keyword>
<dbReference type="HAMAP" id="MF_00286">
    <property type="entry name" value="DsbB"/>
    <property type="match status" value="1"/>
</dbReference>
<evidence type="ECO:0000313" key="17">
    <source>
        <dbReference type="Proteomes" id="UP000526003"/>
    </source>
</evidence>
<keyword evidence="8 14" id="KW-1133">Transmembrane helix</keyword>
<protein>
    <recommendedName>
        <fullName evidence="14">Disulfide bond formation protein B</fullName>
    </recommendedName>
    <alternativeName>
        <fullName evidence="14">Disulfide oxidoreductase</fullName>
    </alternativeName>
</protein>
<dbReference type="InterPro" id="IPR022920">
    <property type="entry name" value="Disulphide_bond_form_DsbB"/>
</dbReference>
<reference evidence="16 17" key="1">
    <citation type="submission" date="2020-08" db="EMBL/GenBank/DDBJ databases">
        <title>Pseudomonas sp. nov.</title>
        <authorList>
            <person name="Gieschler S."/>
            <person name="Fiedler G."/>
            <person name="Brinks E."/>
            <person name="Boehnlein C."/>
            <person name="Franz C.M.A.P."/>
            <person name="Kabisch J."/>
        </authorList>
    </citation>
    <scope>NUCLEOTIDE SEQUENCE [LARGE SCALE GENOMIC DNA]</scope>
    <source>
        <strain evidence="16 17">MBT-1</strain>
    </source>
</reference>
<keyword evidence="7 14" id="KW-0249">Electron transport</keyword>
<comment type="caution">
    <text evidence="14">Lacks conserved residue(s) required for the propagation of feature annotation.</text>
</comment>
<keyword evidence="13 14" id="KW-0676">Redox-active center</keyword>
<evidence type="ECO:0000256" key="15">
    <source>
        <dbReference type="SAM" id="Phobius"/>
    </source>
</evidence>
<feature type="transmembrane region" description="Helical" evidence="15">
    <location>
        <begin position="67"/>
        <end position="85"/>
    </location>
</feature>
<dbReference type="PANTHER" id="PTHR36570">
    <property type="entry name" value="DISULFIDE BOND FORMATION PROTEIN B"/>
    <property type="match status" value="1"/>
</dbReference>
<dbReference type="Gene3D" id="1.20.1550.10">
    <property type="entry name" value="DsbB-like"/>
    <property type="match status" value="1"/>
</dbReference>
<dbReference type="GO" id="GO:0006457">
    <property type="term" value="P:protein folding"/>
    <property type="evidence" value="ECO:0007669"/>
    <property type="project" value="InterPro"/>
</dbReference>
<evidence type="ECO:0000256" key="10">
    <source>
        <dbReference type="ARBA" id="ARBA00023136"/>
    </source>
</evidence>
<dbReference type="RefSeq" id="WP_166589242.1">
    <property type="nucleotide sequence ID" value="NZ_JACMYG010000010.1"/>
</dbReference>
<dbReference type="GO" id="GO:0005886">
    <property type="term" value="C:plasma membrane"/>
    <property type="evidence" value="ECO:0007669"/>
    <property type="project" value="UniProtKB-SubCell"/>
</dbReference>
<comment type="similarity">
    <text evidence="2 14">Belongs to the DsbB family.</text>
</comment>
<organism evidence="16 17">
    <name type="scientific">Pseudomonas kielensis</name>
    <dbReference type="NCBI Taxonomy" id="2762577"/>
    <lineage>
        <taxon>Bacteria</taxon>
        <taxon>Pseudomonadati</taxon>
        <taxon>Pseudomonadota</taxon>
        <taxon>Gammaproteobacteria</taxon>
        <taxon>Pseudomonadales</taxon>
        <taxon>Pseudomonadaceae</taxon>
        <taxon>Pseudomonas</taxon>
    </lineage>
</organism>
<comment type="caution">
    <text evidence="16">The sequence shown here is derived from an EMBL/GenBank/DDBJ whole genome shotgun (WGS) entry which is preliminary data.</text>
</comment>
<dbReference type="EMBL" id="JACMYG010000010">
    <property type="protein sequence ID" value="MBC2690631.1"/>
    <property type="molecule type" value="Genomic_DNA"/>
</dbReference>
<feature type="transmembrane region" description="Helical" evidence="15">
    <location>
        <begin position="40"/>
        <end position="60"/>
    </location>
</feature>
<keyword evidence="12 14" id="KW-0143">Chaperone</keyword>
<keyword evidence="5" id="KW-0997">Cell inner membrane</keyword>
<feature type="topological domain" description="Cytoplasmic" evidence="14">
    <location>
        <begin position="162"/>
        <end position="183"/>
    </location>
</feature>
<accession>A0A7X1GDU3</accession>
<comment type="subcellular location">
    <subcellularLocation>
        <location evidence="1">Cell inner membrane</location>
        <topology evidence="1">Multi-pass membrane protein</topology>
    </subcellularLocation>
    <subcellularLocation>
        <location evidence="14">Cell membrane</location>
        <topology evidence="14">Multi-pass membrane protein</topology>
    </subcellularLocation>
</comment>
<evidence type="ECO:0000256" key="4">
    <source>
        <dbReference type="ARBA" id="ARBA00022475"/>
    </source>
</evidence>
<dbReference type="InterPro" id="IPR003752">
    <property type="entry name" value="DiS_bond_form_DsbB/BdbC"/>
</dbReference>
<evidence type="ECO:0000256" key="7">
    <source>
        <dbReference type="ARBA" id="ARBA00022982"/>
    </source>
</evidence>
<evidence type="ECO:0000256" key="12">
    <source>
        <dbReference type="ARBA" id="ARBA00023186"/>
    </source>
</evidence>